<comment type="caution">
    <text evidence="2">The sequence shown here is derived from an EMBL/GenBank/DDBJ whole genome shotgun (WGS) entry which is preliminary data.</text>
</comment>
<proteinExistence type="predicted"/>
<feature type="compositionally biased region" description="Basic and acidic residues" evidence="1">
    <location>
        <begin position="29"/>
        <end position="40"/>
    </location>
</feature>
<accession>A0ABW4E246</accession>
<dbReference type="EMBL" id="JBHTOQ010000042">
    <property type="protein sequence ID" value="MFD1483211.1"/>
    <property type="molecule type" value="Genomic_DNA"/>
</dbReference>
<sequence>MAGLFDVAYDWPLRSEIYTDKAMASIRLEGDHPRHTKADDEASNPHIN</sequence>
<protein>
    <submittedName>
        <fullName evidence="2">Uncharacterized protein</fullName>
    </submittedName>
</protein>
<keyword evidence="3" id="KW-1185">Reference proteome</keyword>
<evidence type="ECO:0000313" key="3">
    <source>
        <dbReference type="Proteomes" id="UP001597302"/>
    </source>
</evidence>
<feature type="region of interest" description="Disordered" evidence="1">
    <location>
        <begin position="29"/>
        <end position="48"/>
    </location>
</feature>
<evidence type="ECO:0000256" key="1">
    <source>
        <dbReference type="SAM" id="MobiDB-lite"/>
    </source>
</evidence>
<name>A0ABW4E246_9RHOB</name>
<reference evidence="3" key="1">
    <citation type="journal article" date="2019" name="Int. J. Syst. Evol. Microbiol.">
        <title>The Global Catalogue of Microorganisms (GCM) 10K type strain sequencing project: providing services to taxonomists for standard genome sequencing and annotation.</title>
        <authorList>
            <consortium name="The Broad Institute Genomics Platform"/>
            <consortium name="The Broad Institute Genome Sequencing Center for Infectious Disease"/>
            <person name="Wu L."/>
            <person name="Ma J."/>
        </authorList>
    </citation>
    <scope>NUCLEOTIDE SEQUENCE [LARGE SCALE GENOMIC DNA]</scope>
    <source>
        <strain evidence="3">CCM 8875</strain>
    </source>
</reference>
<evidence type="ECO:0000313" key="2">
    <source>
        <dbReference type="EMBL" id="MFD1483211.1"/>
    </source>
</evidence>
<dbReference type="Proteomes" id="UP001597302">
    <property type="component" value="Unassembled WGS sequence"/>
</dbReference>
<gene>
    <name evidence="2" type="ORF">ACFQ5P_18095</name>
</gene>
<organism evidence="2 3">
    <name type="scientific">Paracoccus nototheniae</name>
    <dbReference type="NCBI Taxonomy" id="2489002"/>
    <lineage>
        <taxon>Bacteria</taxon>
        <taxon>Pseudomonadati</taxon>
        <taxon>Pseudomonadota</taxon>
        <taxon>Alphaproteobacteria</taxon>
        <taxon>Rhodobacterales</taxon>
        <taxon>Paracoccaceae</taxon>
        <taxon>Paracoccus</taxon>
    </lineage>
</organism>
<dbReference type="RefSeq" id="WP_242679745.1">
    <property type="nucleotide sequence ID" value="NZ_CBCSAJ010000077.1"/>
</dbReference>